<dbReference type="EMBL" id="SLXM01000001">
    <property type="protein sequence ID" value="TCP28632.1"/>
    <property type="molecule type" value="Genomic_DNA"/>
</dbReference>
<organism evidence="1 2">
    <name type="scientific">Tenacibaculum skagerrakense</name>
    <dbReference type="NCBI Taxonomy" id="186571"/>
    <lineage>
        <taxon>Bacteria</taxon>
        <taxon>Pseudomonadati</taxon>
        <taxon>Bacteroidota</taxon>
        <taxon>Flavobacteriia</taxon>
        <taxon>Flavobacteriales</taxon>
        <taxon>Flavobacteriaceae</taxon>
        <taxon>Tenacibaculum</taxon>
    </lineage>
</organism>
<reference evidence="1 2" key="1">
    <citation type="submission" date="2019-03" db="EMBL/GenBank/DDBJ databases">
        <title>Genomic Encyclopedia of Type Strains, Phase IV (KMG-IV): sequencing the most valuable type-strain genomes for metagenomic binning, comparative biology and taxonomic classification.</title>
        <authorList>
            <person name="Goeker M."/>
        </authorList>
    </citation>
    <scope>NUCLEOTIDE SEQUENCE [LARGE SCALE GENOMIC DNA]</scope>
    <source>
        <strain evidence="1 2">DSM 14836</strain>
    </source>
</reference>
<proteinExistence type="predicted"/>
<dbReference type="Proteomes" id="UP000294564">
    <property type="component" value="Unassembled WGS sequence"/>
</dbReference>
<evidence type="ECO:0000313" key="1">
    <source>
        <dbReference type="EMBL" id="TCP28632.1"/>
    </source>
</evidence>
<name>A0A4R2P206_9FLAO</name>
<sequence length="488" mass="55384">MKKLITMTLASLILVIGCSEKELVDTTEEVKEETFNEKSKTSLEVELPQKVTKVFNEILKLEGVNYDLSGIVEKNASKLSDVNFKGYIFEDHIMMKTDYVFEDNIMMLTNNSFQEEHFEIPNNEVIEDNIIFRVSPNTSENSTGNLIEDFVTEDHVILRVKTIKDDVLPSANIKINKDITSGEKTFENIFNTISESYYPEEKLALNHILEIYPNLFLSTNQSYLNSSNNMNFPLSNLATHSTRLCASGNTNPNSVRLTLIKDGENVLDNYYYRNNITSVALKTISGVTKAVYNGSGGNGSLTLDSSNKFFIYTSNTPINISDSYNLVIYYSNNTSNLGGYFDISTTNTPHLELFMHYETKQNLDYNVYRIQQYLHPINSNPHRVTNVFHGNNEPVTFNPWLSKGVSNYNLTLTEVYTGITETITGLSLSGDDFAVDLRNKFNMYIGTSLSPQYVKNEYKLTMTASDCSNNPISKTITFYIDSRIRQHP</sequence>
<dbReference type="AlphaFoldDB" id="A0A4R2P206"/>
<protein>
    <recommendedName>
        <fullName evidence="3">Lipoprotein</fullName>
    </recommendedName>
</protein>
<keyword evidence="2" id="KW-1185">Reference proteome</keyword>
<comment type="caution">
    <text evidence="1">The sequence shown here is derived from an EMBL/GenBank/DDBJ whole genome shotgun (WGS) entry which is preliminary data.</text>
</comment>
<evidence type="ECO:0008006" key="3">
    <source>
        <dbReference type="Google" id="ProtNLM"/>
    </source>
</evidence>
<gene>
    <name evidence="1" type="ORF">EV195_101812</name>
</gene>
<dbReference type="OrthoDB" id="1190671at2"/>
<evidence type="ECO:0000313" key="2">
    <source>
        <dbReference type="Proteomes" id="UP000294564"/>
    </source>
</evidence>
<dbReference type="RefSeq" id="WP_132793165.1">
    <property type="nucleotide sequence ID" value="NZ_SLXM01000001.1"/>
</dbReference>
<dbReference type="PROSITE" id="PS51257">
    <property type="entry name" value="PROKAR_LIPOPROTEIN"/>
    <property type="match status" value="1"/>
</dbReference>
<accession>A0A4R2P206</accession>